<dbReference type="InterPro" id="IPR050095">
    <property type="entry name" value="ECF_ABC_transporter_ATP-bd"/>
</dbReference>
<dbReference type="PANTHER" id="PTHR43553">
    <property type="entry name" value="HEAVY METAL TRANSPORTER"/>
    <property type="match status" value="1"/>
</dbReference>
<evidence type="ECO:0000313" key="6">
    <source>
        <dbReference type="EMBL" id="EFO70994.1"/>
    </source>
</evidence>
<dbReference type="EMBL" id="AEHQ01000036">
    <property type="protein sequence ID" value="EFO70994.1"/>
    <property type="molecule type" value="Genomic_DNA"/>
</dbReference>
<dbReference type="Pfam" id="PF00005">
    <property type="entry name" value="ABC_tran"/>
    <property type="match status" value="1"/>
</dbReference>
<dbReference type="InterPro" id="IPR027417">
    <property type="entry name" value="P-loop_NTPase"/>
</dbReference>
<protein>
    <submittedName>
        <fullName evidence="6">ABC transporter, ATP-binding protein</fullName>
    </submittedName>
</protein>
<keyword evidence="2" id="KW-0813">Transport</keyword>
<dbReference type="InterPro" id="IPR003439">
    <property type="entry name" value="ABC_transporter-like_ATP-bd"/>
</dbReference>
<evidence type="ECO:0000313" key="7">
    <source>
        <dbReference type="Proteomes" id="UP000003648"/>
    </source>
</evidence>
<sequence>MITKVICFLNTKKLKNRSFRKYLSKVNQAFQNADDQFLMITVQEELELSQFKCANSLFDEQILQHYLSILKLNDHLQQTVYSLSGGQKKRLQLLLMIMANPQVLLLDEPFTGLDCESITIFINLLKEYFIDKNKTIIIISHNLDQMDQLCQYHLQLQNQNLQFITN</sequence>
<evidence type="ECO:0000256" key="4">
    <source>
        <dbReference type="ARBA" id="ARBA00022840"/>
    </source>
</evidence>
<name>E1NS61_9LACO</name>
<dbReference type="Gene3D" id="3.40.50.300">
    <property type="entry name" value="P-loop containing nucleotide triphosphate hydrolases"/>
    <property type="match status" value="1"/>
</dbReference>
<evidence type="ECO:0000256" key="2">
    <source>
        <dbReference type="ARBA" id="ARBA00022448"/>
    </source>
</evidence>
<comment type="similarity">
    <text evidence="1">Belongs to the ABC transporter superfamily.</text>
</comment>
<feature type="domain" description="ABC transporter" evidence="5">
    <location>
        <begin position="10"/>
        <end position="110"/>
    </location>
</feature>
<dbReference type="Proteomes" id="UP000003648">
    <property type="component" value="Unassembled WGS sequence"/>
</dbReference>
<accession>E1NS61</accession>
<comment type="caution">
    <text evidence="6">The sequence shown here is derived from an EMBL/GenBank/DDBJ whole genome shotgun (WGS) entry which is preliminary data.</text>
</comment>
<evidence type="ECO:0000256" key="3">
    <source>
        <dbReference type="ARBA" id="ARBA00022741"/>
    </source>
</evidence>
<evidence type="ECO:0000259" key="5">
    <source>
        <dbReference type="Pfam" id="PF00005"/>
    </source>
</evidence>
<dbReference type="AlphaFoldDB" id="E1NS61"/>
<dbReference type="GO" id="GO:0005524">
    <property type="term" value="F:ATP binding"/>
    <property type="evidence" value="ECO:0007669"/>
    <property type="project" value="UniProtKB-KW"/>
</dbReference>
<keyword evidence="3" id="KW-0547">Nucleotide-binding</keyword>
<keyword evidence="4 6" id="KW-0067">ATP-binding</keyword>
<dbReference type="GO" id="GO:0016887">
    <property type="term" value="F:ATP hydrolysis activity"/>
    <property type="evidence" value="ECO:0007669"/>
    <property type="project" value="InterPro"/>
</dbReference>
<evidence type="ECO:0000256" key="1">
    <source>
        <dbReference type="ARBA" id="ARBA00005417"/>
    </source>
</evidence>
<organism evidence="6 7">
    <name type="scientific">Lactobacillus iners LactinV 01V1-a</name>
    <dbReference type="NCBI Taxonomy" id="879297"/>
    <lineage>
        <taxon>Bacteria</taxon>
        <taxon>Bacillati</taxon>
        <taxon>Bacillota</taxon>
        <taxon>Bacilli</taxon>
        <taxon>Lactobacillales</taxon>
        <taxon>Lactobacillaceae</taxon>
        <taxon>Lactobacillus</taxon>
    </lineage>
</organism>
<reference evidence="6 7" key="1">
    <citation type="submission" date="2010-09" db="EMBL/GenBank/DDBJ databases">
        <authorList>
            <person name="Durkin A.S."/>
            <person name="Madupu R."/>
            <person name="Torralba M."/>
            <person name="Gillis M."/>
            <person name="Methe B."/>
            <person name="Sutton G."/>
            <person name="Nelson K.E."/>
        </authorList>
    </citation>
    <scope>NUCLEOTIDE SEQUENCE [LARGE SCALE GENOMIC DNA]</scope>
    <source>
        <strain evidence="6 7">LactinV 01V1-a</strain>
    </source>
</reference>
<proteinExistence type="inferred from homology"/>
<gene>
    <name evidence="6" type="ORF">HMPREF9211_1212</name>
</gene>
<dbReference type="GO" id="GO:0042626">
    <property type="term" value="F:ATPase-coupled transmembrane transporter activity"/>
    <property type="evidence" value="ECO:0007669"/>
    <property type="project" value="TreeGrafter"/>
</dbReference>
<dbReference type="GO" id="GO:0043190">
    <property type="term" value="C:ATP-binding cassette (ABC) transporter complex"/>
    <property type="evidence" value="ECO:0007669"/>
    <property type="project" value="TreeGrafter"/>
</dbReference>
<dbReference type="SUPFAM" id="SSF52540">
    <property type="entry name" value="P-loop containing nucleoside triphosphate hydrolases"/>
    <property type="match status" value="1"/>
</dbReference>